<dbReference type="PANTHER" id="PTHR14043:SF2">
    <property type="entry name" value="HOMEOBOX PROTEIN CUT"/>
    <property type="match status" value="1"/>
</dbReference>
<feature type="region of interest" description="Disordered" evidence="13">
    <location>
        <begin position="254"/>
        <end position="273"/>
    </location>
</feature>
<keyword evidence="6 10" id="KW-0238">DNA-binding</keyword>
<dbReference type="PANTHER" id="PTHR14043">
    <property type="entry name" value="CCAAT DISPLACEMENT PROTEIN-RELATED"/>
    <property type="match status" value="1"/>
</dbReference>
<proteinExistence type="inferred from homology"/>
<dbReference type="GO" id="GO:0005634">
    <property type="term" value="C:nucleus"/>
    <property type="evidence" value="ECO:0007669"/>
    <property type="project" value="UniProtKB-SubCell"/>
</dbReference>
<evidence type="ECO:0000256" key="3">
    <source>
        <dbReference type="ARBA" id="ARBA00022737"/>
    </source>
</evidence>
<feature type="domain" description="CUT" evidence="15">
    <location>
        <begin position="433"/>
        <end position="520"/>
    </location>
</feature>
<feature type="domain" description="CUT" evidence="15">
    <location>
        <begin position="598"/>
        <end position="686"/>
    </location>
</feature>
<feature type="domain" description="Homeobox" evidence="14">
    <location>
        <begin position="713"/>
        <end position="764"/>
    </location>
</feature>
<evidence type="ECO:0000256" key="13">
    <source>
        <dbReference type="SAM" id="MobiDB-lite"/>
    </source>
</evidence>
<feature type="region of interest" description="Disordered" evidence="13">
    <location>
        <begin position="531"/>
        <end position="566"/>
    </location>
</feature>
<keyword evidence="5" id="KW-0175">Coiled coil</keyword>
<dbReference type="Pfam" id="PF00046">
    <property type="entry name" value="Homeodomain"/>
    <property type="match status" value="1"/>
</dbReference>
<feature type="compositionally biased region" description="Polar residues" evidence="13">
    <location>
        <begin position="699"/>
        <end position="711"/>
    </location>
</feature>
<dbReference type="GO" id="GO:0000981">
    <property type="term" value="F:DNA-binding transcription factor activity, RNA polymerase II-specific"/>
    <property type="evidence" value="ECO:0007669"/>
    <property type="project" value="TreeGrafter"/>
</dbReference>
<keyword evidence="8 12" id="KW-0804">Transcription</keyword>
<name>A0A068Y7P7_ECHMU</name>
<feature type="compositionally biased region" description="Low complexity" evidence="13">
    <location>
        <begin position="812"/>
        <end position="829"/>
    </location>
</feature>
<dbReference type="Gene3D" id="1.10.260.40">
    <property type="entry name" value="lambda repressor-like DNA-binding domains"/>
    <property type="match status" value="2"/>
</dbReference>
<evidence type="ECO:0000256" key="12">
    <source>
        <dbReference type="RuleBase" id="RU361129"/>
    </source>
</evidence>
<protein>
    <recommendedName>
        <fullName evidence="12">DNA-binding protein SATB</fullName>
    </recommendedName>
    <alternativeName>
        <fullName evidence="12">Special AT-rich sequence-binding protein</fullName>
    </alternativeName>
</protein>
<feature type="compositionally biased region" description="Polar residues" evidence="13">
    <location>
        <begin position="552"/>
        <end position="566"/>
    </location>
</feature>
<keyword evidence="7 10" id="KW-0371">Homeobox</keyword>
<keyword evidence="3" id="KW-0677">Repeat</keyword>
<dbReference type="SUPFAM" id="SSF47413">
    <property type="entry name" value="lambda repressor-like DNA-binding domains"/>
    <property type="match status" value="2"/>
</dbReference>
<feature type="region of interest" description="Disordered" evidence="13">
    <location>
        <begin position="320"/>
        <end position="340"/>
    </location>
</feature>
<dbReference type="EMBL" id="LN902841">
    <property type="protein sequence ID" value="CDS40508.1"/>
    <property type="molecule type" value="Genomic_DNA"/>
</dbReference>
<dbReference type="GO" id="GO:0000977">
    <property type="term" value="F:RNA polymerase II transcription regulatory region sequence-specific DNA binding"/>
    <property type="evidence" value="ECO:0007669"/>
    <property type="project" value="TreeGrafter"/>
</dbReference>
<feature type="region of interest" description="Disordered" evidence="13">
    <location>
        <begin position="685"/>
        <end position="711"/>
    </location>
</feature>
<dbReference type="InterPro" id="IPR003350">
    <property type="entry name" value="CUT_dom"/>
</dbReference>
<comment type="similarity">
    <text evidence="2 12">Belongs to the CUT homeobox family.</text>
</comment>
<dbReference type="InterPro" id="IPR010982">
    <property type="entry name" value="Lambda_DNA-bd_dom_sf"/>
</dbReference>
<dbReference type="InterPro" id="IPR001356">
    <property type="entry name" value="HD"/>
</dbReference>
<dbReference type="AlphaFoldDB" id="A0A068Y7P7"/>
<evidence type="ECO:0000256" key="2">
    <source>
        <dbReference type="ARBA" id="ARBA00008190"/>
    </source>
</evidence>
<evidence type="ECO:0000256" key="5">
    <source>
        <dbReference type="ARBA" id="ARBA00023054"/>
    </source>
</evidence>
<feature type="compositionally biased region" description="Polar residues" evidence="13">
    <location>
        <begin position="414"/>
        <end position="427"/>
    </location>
</feature>
<dbReference type="STRING" id="6211.A0A068Y7P7"/>
<keyword evidence="17" id="KW-1185">Reference proteome</keyword>
<evidence type="ECO:0000256" key="1">
    <source>
        <dbReference type="ARBA" id="ARBA00004123"/>
    </source>
</evidence>
<evidence type="ECO:0000256" key="11">
    <source>
        <dbReference type="RuleBase" id="RU000682"/>
    </source>
</evidence>
<feature type="DNA-binding region" description="Homeobox" evidence="10">
    <location>
        <begin position="715"/>
        <end position="765"/>
    </location>
</feature>
<evidence type="ECO:0000313" key="17">
    <source>
        <dbReference type="Proteomes" id="UP000017246"/>
    </source>
</evidence>
<evidence type="ECO:0000256" key="6">
    <source>
        <dbReference type="ARBA" id="ARBA00023125"/>
    </source>
</evidence>
<feature type="region of interest" description="Disordered" evidence="13">
    <location>
        <begin position="400"/>
        <end position="433"/>
    </location>
</feature>
<evidence type="ECO:0000259" key="15">
    <source>
        <dbReference type="PROSITE" id="PS51042"/>
    </source>
</evidence>
<dbReference type="SMART" id="SM00389">
    <property type="entry name" value="HOX"/>
    <property type="match status" value="1"/>
</dbReference>
<dbReference type="CDD" id="cd00086">
    <property type="entry name" value="homeodomain"/>
    <property type="match status" value="1"/>
</dbReference>
<dbReference type="Proteomes" id="UP000017246">
    <property type="component" value="Unassembled WGS sequence"/>
</dbReference>
<feature type="compositionally biased region" description="Low complexity" evidence="13">
    <location>
        <begin position="323"/>
        <end position="338"/>
    </location>
</feature>
<evidence type="ECO:0000256" key="8">
    <source>
        <dbReference type="ARBA" id="ARBA00023163"/>
    </source>
</evidence>
<dbReference type="Pfam" id="PF02376">
    <property type="entry name" value="CUT"/>
    <property type="match status" value="2"/>
</dbReference>
<evidence type="ECO:0000256" key="7">
    <source>
        <dbReference type="ARBA" id="ARBA00023155"/>
    </source>
</evidence>
<accession>A0A068Y7P7</accession>
<sequence>MNADTSSLRANANNVFATMKQEQSNYPKVVNEEAVNVAKRALNQPPICGSEALKKDIVINSAAPLSMGLVPTAQLITVQLNNVASKPLEKLSAGPIFNSRGHNIPIPILAKPVSPNVPRRRLCNSTQETTAFPCQNYNRFRHKSSQTEVSALQSDAFVDTVKKIAVTLDEMKVKLTSVQSKITSLEARFTAVYGDDTLLSAAEPPKAGSGEKSYFPSRRKHSFALNSSRFWASRRLACRLAAEKLQQDEGKTNCTLTLPAPPPPPLASTPGAVPARRSRRFVANGGFGGEQTAPVTKAKIAKLLMNARLEMAAEEKERLEVQASGSASSSEDAKSIQSIDQQPNLSSCLLGVRDEAAALPPILPLLSATNGGGGGGREVGKLPMASGADVDEGMVVSTLGNRESPRKSAVTGERTPSVSSASPSTLPQLPPIPAKYRRPMLLDTSEIARQTKDMLLKCAISQRSFGQNVLGLSQGSVSDLLTRPKPWSMLTNKGREPFIRMKLFLENPRSLNGFEYNISAGKEGALAVKHEKSEDVSAKSQQDSLPGDTADSFKSTSVMDSVSTPPRVNITATPMAAASLSCKPDNCSRSSISIRSSEAQRLLKEGFDVMKTVADAKLLLNTTSMTQRALGNTILGLSQASVSDLLCKCRPWDQISGNKPRESYVRLKLWVDSVRLASGLNDDASENVAERKSKRQRTESGSSAVVDTESKQLTDQQLDVLVNFFDQCPQPDPNDISELAKQICCSLEDVNGWFETRRLGGKISTSSSIMKEDHPQNTIGKDSSPTPQNNQSPISTASLNRRKKTVPTRILPSSIESPSESAVSPPSTP</sequence>
<feature type="region of interest" description="Disordered" evidence="13">
    <location>
        <begin position="764"/>
        <end position="829"/>
    </location>
</feature>
<dbReference type="Gene3D" id="1.10.10.60">
    <property type="entry name" value="Homeodomain-like"/>
    <property type="match status" value="1"/>
</dbReference>
<comment type="subcellular location">
    <subcellularLocation>
        <location evidence="1 10 11">Nucleus</location>
    </subcellularLocation>
</comment>
<keyword evidence="9 10" id="KW-0539">Nucleus</keyword>
<organism evidence="16 17">
    <name type="scientific">Echinococcus multilocularis</name>
    <name type="common">Fox tapeworm</name>
    <dbReference type="NCBI Taxonomy" id="6211"/>
    <lineage>
        <taxon>Eukaryota</taxon>
        <taxon>Metazoa</taxon>
        <taxon>Spiralia</taxon>
        <taxon>Lophotrochozoa</taxon>
        <taxon>Platyhelminthes</taxon>
        <taxon>Cestoda</taxon>
        <taxon>Eucestoda</taxon>
        <taxon>Cyclophyllidea</taxon>
        <taxon>Taeniidae</taxon>
        <taxon>Echinococcus</taxon>
    </lineage>
</organism>
<evidence type="ECO:0000313" key="16">
    <source>
        <dbReference type="EMBL" id="CDS40508.1"/>
    </source>
</evidence>
<dbReference type="InterPro" id="IPR009057">
    <property type="entry name" value="Homeodomain-like_sf"/>
</dbReference>
<dbReference type="PROSITE" id="PS50071">
    <property type="entry name" value="HOMEOBOX_2"/>
    <property type="match status" value="1"/>
</dbReference>
<feature type="compositionally biased region" description="Polar residues" evidence="13">
    <location>
        <begin position="776"/>
        <end position="799"/>
    </location>
</feature>
<gene>
    <name evidence="16" type="ORF">EmuJ_000809600</name>
</gene>
<keyword evidence="4 12" id="KW-0805">Transcription regulation</keyword>
<dbReference type="eggNOG" id="KOG2252">
    <property type="taxonomic scope" value="Eukaryota"/>
</dbReference>
<evidence type="ECO:0000256" key="10">
    <source>
        <dbReference type="PROSITE-ProRule" id="PRU00108"/>
    </source>
</evidence>
<evidence type="ECO:0000256" key="9">
    <source>
        <dbReference type="ARBA" id="ARBA00023242"/>
    </source>
</evidence>
<reference evidence="16" key="2">
    <citation type="submission" date="2015-11" db="EMBL/GenBank/DDBJ databases">
        <authorList>
            <person name="Zhang Y."/>
            <person name="Guo Z."/>
        </authorList>
    </citation>
    <scope>NUCLEOTIDE SEQUENCE</scope>
</reference>
<dbReference type="OrthoDB" id="10257567at2759"/>
<dbReference type="OMA" id="GFEYNIS"/>
<dbReference type="SUPFAM" id="SSF46689">
    <property type="entry name" value="Homeodomain-like"/>
    <property type="match status" value="1"/>
</dbReference>
<evidence type="ECO:0000256" key="4">
    <source>
        <dbReference type="ARBA" id="ARBA00023015"/>
    </source>
</evidence>
<dbReference type="PROSITE" id="PS51042">
    <property type="entry name" value="CUT"/>
    <property type="match status" value="2"/>
</dbReference>
<evidence type="ECO:0000259" key="14">
    <source>
        <dbReference type="PROSITE" id="PS50071"/>
    </source>
</evidence>
<reference evidence="16" key="1">
    <citation type="journal article" date="2013" name="Nature">
        <title>The genomes of four tapeworm species reveal adaptations to parasitism.</title>
        <authorList>
            <person name="Tsai I.J."/>
            <person name="Zarowiecki M."/>
            <person name="Holroyd N."/>
            <person name="Garciarrubio A."/>
            <person name="Sanchez-Flores A."/>
            <person name="Brooks K.L."/>
            <person name="Tracey A."/>
            <person name="Bobes R.J."/>
            <person name="Fragoso G."/>
            <person name="Sciutto E."/>
            <person name="Aslett M."/>
            <person name="Beasley H."/>
            <person name="Bennett H.M."/>
            <person name="Cai J."/>
            <person name="Camicia F."/>
            <person name="Clark R."/>
            <person name="Cucher M."/>
            <person name="De Silva N."/>
            <person name="Day T.A."/>
            <person name="Deplazes P."/>
            <person name="Estrada K."/>
            <person name="Fernandez C."/>
            <person name="Holland P.W."/>
            <person name="Hou J."/>
            <person name="Hu S."/>
            <person name="Huckvale T."/>
            <person name="Hung S.S."/>
            <person name="Kamenetzky L."/>
            <person name="Keane J.A."/>
            <person name="Kiss F."/>
            <person name="Koziol U."/>
            <person name="Lambert O."/>
            <person name="Liu K."/>
            <person name="Luo X."/>
            <person name="Luo Y."/>
            <person name="Macchiaroli N."/>
            <person name="Nichol S."/>
            <person name="Paps J."/>
            <person name="Parkinson J."/>
            <person name="Pouchkina-Stantcheva N."/>
            <person name="Riddiford N."/>
            <person name="Rosenzvit M."/>
            <person name="Salinas G."/>
            <person name="Wasmuth J.D."/>
            <person name="Zamanian M."/>
            <person name="Zheng Y."/>
            <person name="Cai X."/>
            <person name="Soberon X."/>
            <person name="Olson P.D."/>
            <person name="Laclette J.P."/>
            <person name="Brehm K."/>
            <person name="Berriman M."/>
            <person name="Garciarrubio A."/>
            <person name="Bobes R.J."/>
            <person name="Fragoso G."/>
            <person name="Sanchez-Flores A."/>
            <person name="Estrada K."/>
            <person name="Cevallos M.A."/>
            <person name="Morett E."/>
            <person name="Gonzalez V."/>
            <person name="Portillo T."/>
            <person name="Ochoa-Leyva A."/>
            <person name="Jose M.V."/>
            <person name="Sciutto E."/>
            <person name="Landa A."/>
            <person name="Jimenez L."/>
            <person name="Valdes V."/>
            <person name="Carrero J.C."/>
            <person name="Larralde C."/>
            <person name="Morales-Montor J."/>
            <person name="Limon-Lason J."/>
            <person name="Soberon X."/>
            <person name="Laclette J.P."/>
        </authorList>
    </citation>
    <scope>NUCLEOTIDE SEQUENCE [LARGE SCALE GENOMIC DNA]</scope>
</reference>
<dbReference type="SMART" id="SM01109">
    <property type="entry name" value="CUT"/>
    <property type="match status" value="2"/>
</dbReference>